<gene>
    <name evidence="1" type="ORF">B0T24DRAFT_668102</name>
</gene>
<keyword evidence="2" id="KW-1185">Reference proteome</keyword>
<dbReference type="Proteomes" id="UP001287356">
    <property type="component" value="Unassembled WGS sequence"/>
</dbReference>
<name>A0AAE0N5E6_9PEZI</name>
<reference evidence="1" key="2">
    <citation type="submission" date="2023-06" db="EMBL/GenBank/DDBJ databases">
        <authorList>
            <consortium name="Lawrence Berkeley National Laboratory"/>
            <person name="Haridas S."/>
            <person name="Hensen N."/>
            <person name="Bonometti L."/>
            <person name="Westerberg I."/>
            <person name="Brannstrom I.O."/>
            <person name="Guillou S."/>
            <person name="Cros-Aarteil S."/>
            <person name="Calhoun S."/>
            <person name="Kuo A."/>
            <person name="Mondo S."/>
            <person name="Pangilinan J."/>
            <person name="Riley R."/>
            <person name="Labutti K."/>
            <person name="Andreopoulos B."/>
            <person name="Lipzen A."/>
            <person name="Chen C."/>
            <person name="Yanf M."/>
            <person name="Daum C."/>
            <person name="Ng V."/>
            <person name="Clum A."/>
            <person name="Steindorff A."/>
            <person name="Ohm R."/>
            <person name="Martin F."/>
            <person name="Silar P."/>
            <person name="Natvig D."/>
            <person name="Lalanne C."/>
            <person name="Gautier V."/>
            <person name="Ament-Velasquez S.L."/>
            <person name="Kruys A."/>
            <person name="Hutchinson M.I."/>
            <person name="Powell A.J."/>
            <person name="Barry K."/>
            <person name="Miller A.N."/>
            <person name="Grigoriev I.V."/>
            <person name="Debuchy R."/>
            <person name="Gladieux P."/>
            <person name="Thoren M.H."/>
            <person name="Johannesson H."/>
        </authorList>
    </citation>
    <scope>NUCLEOTIDE SEQUENCE</scope>
    <source>
        <strain evidence="1">CBS 958.72</strain>
    </source>
</reference>
<evidence type="ECO:0000313" key="2">
    <source>
        <dbReference type="Proteomes" id="UP001287356"/>
    </source>
</evidence>
<organism evidence="1 2">
    <name type="scientific">Lasiosphaeria ovina</name>
    <dbReference type="NCBI Taxonomy" id="92902"/>
    <lineage>
        <taxon>Eukaryota</taxon>
        <taxon>Fungi</taxon>
        <taxon>Dikarya</taxon>
        <taxon>Ascomycota</taxon>
        <taxon>Pezizomycotina</taxon>
        <taxon>Sordariomycetes</taxon>
        <taxon>Sordariomycetidae</taxon>
        <taxon>Sordariales</taxon>
        <taxon>Lasiosphaeriaceae</taxon>
        <taxon>Lasiosphaeria</taxon>
    </lineage>
</organism>
<reference evidence="1" key="1">
    <citation type="journal article" date="2023" name="Mol. Phylogenet. Evol.">
        <title>Genome-scale phylogeny and comparative genomics of the fungal order Sordariales.</title>
        <authorList>
            <person name="Hensen N."/>
            <person name="Bonometti L."/>
            <person name="Westerberg I."/>
            <person name="Brannstrom I.O."/>
            <person name="Guillou S."/>
            <person name="Cros-Aarteil S."/>
            <person name="Calhoun S."/>
            <person name="Haridas S."/>
            <person name="Kuo A."/>
            <person name="Mondo S."/>
            <person name="Pangilinan J."/>
            <person name="Riley R."/>
            <person name="LaButti K."/>
            <person name="Andreopoulos B."/>
            <person name="Lipzen A."/>
            <person name="Chen C."/>
            <person name="Yan M."/>
            <person name="Daum C."/>
            <person name="Ng V."/>
            <person name="Clum A."/>
            <person name="Steindorff A."/>
            <person name="Ohm R.A."/>
            <person name="Martin F."/>
            <person name="Silar P."/>
            <person name="Natvig D.O."/>
            <person name="Lalanne C."/>
            <person name="Gautier V."/>
            <person name="Ament-Velasquez S.L."/>
            <person name="Kruys A."/>
            <person name="Hutchinson M.I."/>
            <person name="Powell A.J."/>
            <person name="Barry K."/>
            <person name="Miller A.N."/>
            <person name="Grigoriev I.V."/>
            <person name="Debuchy R."/>
            <person name="Gladieux P."/>
            <person name="Hiltunen Thoren M."/>
            <person name="Johannesson H."/>
        </authorList>
    </citation>
    <scope>NUCLEOTIDE SEQUENCE</scope>
    <source>
        <strain evidence="1">CBS 958.72</strain>
    </source>
</reference>
<proteinExistence type="predicted"/>
<comment type="caution">
    <text evidence="1">The sequence shown here is derived from an EMBL/GenBank/DDBJ whole genome shotgun (WGS) entry which is preliminary data.</text>
</comment>
<accession>A0AAE0N5E6</accession>
<evidence type="ECO:0000313" key="1">
    <source>
        <dbReference type="EMBL" id="KAK3371457.1"/>
    </source>
</evidence>
<sequence>MPPSQDLSHALLGVGGMTGRADMIPVQSLICPSFEKAKFGLRARVNVLHIILVADTQSWHLVCFFQMPSRSSQPSSSEKAKAFRDDRLTNFQAEPARDGNTLVGVPDRTQTPDESMVAMAEKIQEIMRPFDRNR</sequence>
<dbReference type="AlphaFoldDB" id="A0AAE0N5E6"/>
<dbReference type="EMBL" id="JAULSN010000005">
    <property type="protein sequence ID" value="KAK3371457.1"/>
    <property type="molecule type" value="Genomic_DNA"/>
</dbReference>
<protein>
    <submittedName>
        <fullName evidence="1">Uncharacterized protein</fullName>
    </submittedName>
</protein>